<feature type="domain" description="Insertion element IS402-like" evidence="3">
    <location>
        <begin position="12"/>
        <end position="85"/>
    </location>
</feature>
<dbReference type="Proteomes" id="UP000501518">
    <property type="component" value="Chromosome"/>
</dbReference>
<dbReference type="EMBL" id="CP035810">
    <property type="protein sequence ID" value="QIN29223.1"/>
    <property type="molecule type" value="Genomic_DNA"/>
</dbReference>
<dbReference type="Pfam" id="PF01609">
    <property type="entry name" value="DDE_Tnp_1"/>
    <property type="match status" value="1"/>
</dbReference>
<name>A0A6G8KX69_9MICO</name>
<evidence type="ECO:0000256" key="1">
    <source>
        <dbReference type="SAM" id="MobiDB-lite"/>
    </source>
</evidence>
<organism evidence="4 5">
    <name type="scientific">Brevibacterium luteolum</name>
    <dbReference type="NCBI Taxonomy" id="199591"/>
    <lineage>
        <taxon>Bacteria</taxon>
        <taxon>Bacillati</taxon>
        <taxon>Actinomycetota</taxon>
        <taxon>Actinomycetes</taxon>
        <taxon>Micrococcales</taxon>
        <taxon>Brevibacteriaceae</taxon>
        <taxon>Brevibacterium</taxon>
    </lineage>
</organism>
<dbReference type="GO" id="GO:0003677">
    <property type="term" value="F:DNA binding"/>
    <property type="evidence" value="ECO:0007669"/>
    <property type="project" value="InterPro"/>
</dbReference>
<feature type="domain" description="Transposase IS4-like" evidence="2">
    <location>
        <begin position="103"/>
        <end position="288"/>
    </location>
</feature>
<dbReference type="PANTHER" id="PTHR30007">
    <property type="entry name" value="PHP DOMAIN PROTEIN"/>
    <property type="match status" value="1"/>
</dbReference>
<dbReference type="Pfam" id="PF13340">
    <property type="entry name" value="DUF4096"/>
    <property type="match status" value="1"/>
</dbReference>
<evidence type="ECO:0000313" key="5">
    <source>
        <dbReference type="Proteomes" id="UP000501518"/>
    </source>
</evidence>
<feature type="region of interest" description="Disordered" evidence="1">
    <location>
        <begin position="112"/>
        <end position="160"/>
    </location>
</feature>
<proteinExistence type="predicted"/>
<dbReference type="NCBIfam" id="NF033580">
    <property type="entry name" value="transpos_IS5_3"/>
    <property type="match status" value="1"/>
</dbReference>
<feature type="region of interest" description="Disordered" evidence="1">
    <location>
        <begin position="234"/>
        <end position="256"/>
    </location>
</feature>
<dbReference type="GO" id="GO:0004803">
    <property type="term" value="F:transposase activity"/>
    <property type="evidence" value="ECO:0007669"/>
    <property type="project" value="InterPro"/>
</dbReference>
<evidence type="ECO:0000259" key="2">
    <source>
        <dbReference type="Pfam" id="PF01609"/>
    </source>
</evidence>
<dbReference type="InterPro" id="IPR002559">
    <property type="entry name" value="Transposase_11"/>
</dbReference>
<reference evidence="4 5" key="1">
    <citation type="submission" date="2019-02" db="EMBL/GenBank/DDBJ databases">
        <title>Complete Genome Sequence and Methylome Analysis of Brevibacterium luteolum NEB1784.</title>
        <authorList>
            <person name="Fomenkov A."/>
            <person name="Roberts R.J."/>
        </authorList>
    </citation>
    <scope>NUCLEOTIDE SEQUENCE [LARGE SCALE GENOMIC DNA]</scope>
    <source>
        <strain evidence="4 5">NEB1784</strain>
    </source>
</reference>
<gene>
    <name evidence="4" type="ORF">EW640_08020</name>
</gene>
<feature type="compositionally biased region" description="Polar residues" evidence="1">
    <location>
        <begin position="112"/>
        <end position="134"/>
    </location>
</feature>
<accession>A0A6G8KX69</accession>
<protein>
    <submittedName>
        <fullName evidence="4">IS5 family transposase</fullName>
    </submittedName>
</protein>
<dbReference type="GO" id="GO:0006313">
    <property type="term" value="P:DNA transposition"/>
    <property type="evidence" value="ECO:0007669"/>
    <property type="project" value="InterPro"/>
</dbReference>
<dbReference type="InterPro" id="IPR025161">
    <property type="entry name" value="IS402-like_dom"/>
</dbReference>
<dbReference type="KEGG" id="blut:EW640_08020"/>
<sequence>MSISSSSRFRCLTDEQWAQIAPLLPSNAGRKGHPFRDNRRIVEGIIYRSRTGIPWRDLPREAFGPWQTVWKRHRRYAADGTWDRVLAQILAEADAAEEIDWQVSVDSTITRAHQHGSNTTRPDQPTGAGSNHKNPGTGWLEEPEGHAMGRSRGGLSSKLHAAVDGNGMPLAVVLTGGQRNDGAVLVEVIDEIRVPRIGLGRPLTRPDVVIADKAYSNGVIRSLLASRGIKTVIPQKSNEQASRKHKGTRGGRPPAFDAQAYRGRNVVERTFGLAKQWRGIATRYDKLAITYRATAVLGAVITWLRK</sequence>
<evidence type="ECO:0000313" key="4">
    <source>
        <dbReference type="EMBL" id="QIN29223.1"/>
    </source>
</evidence>
<dbReference type="AlphaFoldDB" id="A0A6G8KX69"/>
<dbReference type="RefSeq" id="WP_165883644.1">
    <property type="nucleotide sequence ID" value="NZ_CP035810.1"/>
</dbReference>
<evidence type="ECO:0000259" key="3">
    <source>
        <dbReference type="Pfam" id="PF13340"/>
    </source>
</evidence>
<dbReference type="PANTHER" id="PTHR30007:SF1">
    <property type="entry name" value="BLR1914 PROTEIN"/>
    <property type="match status" value="1"/>
</dbReference>